<proteinExistence type="predicted"/>
<protein>
    <recommendedName>
        <fullName evidence="3">WYL domain-containing protein</fullName>
    </recommendedName>
</protein>
<reference evidence="1 2" key="1">
    <citation type="submission" date="2019-10" db="EMBL/GenBank/DDBJ databases">
        <title>Genome sequence of Azospirillum melinis.</title>
        <authorList>
            <person name="Ambrosini A."/>
            <person name="Sant'Anna F.H."/>
            <person name="Cassan F.D."/>
            <person name="Souza E.M."/>
            <person name="Passaglia L.M.P."/>
        </authorList>
    </citation>
    <scope>NUCLEOTIDE SEQUENCE [LARGE SCALE GENOMIC DNA]</scope>
    <source>
        <strain evidence="1 2">TMCY0552</strain>
    </source>
</reference>
<dbReference type="RefSeq" id="WP_174475259.1">
    <property type="nucleotide sequence ID" value="NZ_JAGINN010000033.1"/>
</dbReference>
<accession>A0ABX2KPB0</accession>
<dbReference type="EMBL" id="WHOS01000112">
    <property type="protein sequence ID" value="NUB04437.1"/>
    <property type="molecule type" value="Genomic_DNA"/>
</dbReference>
<comment type="caution">
    <text evidence="1">The sequence shown here is derived from an EMBL/GenBank/DDBJ whole genome shotgun (WGS) entry which is preliminary data.</text>
</comment>
<name>A0ABX2KPB0_9PROT</name>
<evidence type="ECO:0000313" key="2">
    <source>
        <dbReference type="Proteomes" id="UP000605086"/>
    </source>
</evidence>
<dbReference type="Proteomes" id="UP000605086">
    <property type="component" value="Unassembled WGS sequence"/>
</dbReference>
<evidence type="ECO:0000313" key="1">
    <source>
        <dbReference type="EMBL" id="NUB04437.1"/>
    </source>
</evidence>
<evidence type="ECO:0008006" key="3">
    <source>
        <dbReference type="Google" id="ProtNLM"/>
    </source>
</evidence>
<keyword evidence="2" id="KW-1185">Reference proteome</keyword>
<organism evidence="1 2">
    <name type="scientific">Azospirillum melinis</name>
    <dbReference type="NCBI Taxonomy" id="328839"/>
    <lineage>
        <taxon>Bacteria</taxon>
        <taxon>Pseudomonadati</taxon>
        <taxon>Pseudomonadota</taxon>
        <taxon>Alphaproteobacteria</taxon>
        <taxon>Rhodospirillales</taxon>
        <taxon>Azospirillaceae</taxon>
        <taxon>Azospirillum</taxon>
    </lineage>
</organism>
<sequence>MGALPATAVDRRTVIDIEAFLTWAVQRQCCDRTDIALHPMERSASLAQQHGRPIGVIAAGRSADGVATILDRNDIGADIDGGSAIRGIPPRLHPDAERVGEALERLPVAQRRLVIRHARRGDRPEWAALRQPMVAAKRPSDAPGRYRHLTCAEWELTPRRSDIAALYHRVGRSLFLPDGRKRLPEEEKGFSFRVGGDGQRWLLVKWCPLEPKLSEAEVAEINHLYSLWRDGLLTLYVRLTRLDLRGHVLRPFGVPGAPWDQSP</sequence>
<gene>
    <name evidence="1" type="ORF">GBZ48_35160</name>
</gene>